<feature type="region of interest" description="Disordered" evidence="1">
    <location>
        <begin position="62"/>
        <end position="92"/>
    </location>
</feature>
<dbReference type="AlphaFoldDB" id="A0A4Z1NQQ8"/>
<reference evidence="2 3" key="1">
    <citation type="submission" date="2019-04" db="EMBL/GenBank/DDBJ databases">
        <title>High contiguity whole genome sequence and gene annotation resource for two Venturia nashicola isolates.</title>
        <authorList>
            <person name="Prokchorchik M."/>
            <person name="Won K."/>
            <person name="Lee Y."/>
            <person name="Choi E.D."/>
            <person name="Segonzac C."/>
            <person name="Sohn K.H."/>
        </authorList>
    </citation>
    <scope>NUCLEOTIDE SEQUENCE [LARGE SCALE GENOMIC DNA]</scope>
    <source>
        <strain evidence="2 3">PRI2</strain>
    </source>
</reference>
<proteinExistence type="predicted"/>
<dbReference type="EMBL" id="SNSC02000014">
    <property type="protein sequence ID" value="TID18377.1"/>
    <property type="molecule type" value="Genomic_DNA"/>
</dbReference>
<dbReference type="Proteomes" id="UP000298493">
    <property type="component" value="Unassembled WGS sequence"/>
</dbReference>
<accession>A0A4Z1NQQ8</accession>
<evidence type="ECO:0000256" key="1">
    <source>
        <dbReference type="SAM" id="MobiDB-lite"/>
    </source>
</evidence>
<evidence type="ECO:0000313" key="2">
    <source>
        <dbReference type="EMBL" id="TID18377.1"/>
    </source>
</evidence>
<keyword evidence="3" id="KW-1185">Reference proteome</keyword>
<name>A0A4Z1NQQ8_9PEZI</name>
<evidence type="ECO:0000313" key="3">
    <source>
        <dbReference type="Proteomes" id="UP000298493"/>
    </source>
</evidence>
<feature type="compositionally biased region" description="Polar residues" evidence="1">
    <location>
        <begin position="62"/>
        <end position="79"/>
    </location>
</feature>
<sequence length="92" mass="9485">MPSASGGCSSRPGPPVSLACACPTPSSSLRMVGRHVKFPEQSRAAASATALKQLISSSIHSTDVTEASDEQGITNTTLLNAPDGPRSCMREK</sequence>
<protein>
    <submittedName>
        <fullName evidence="2">Uncharacterized protein</fullName>
    </submittedName>
</protein>
<organism evidence="2 3">
    <name type="scientific">Venturia nashicola</name>
    <dbReference type="NCBI Taxonomy" id="86259"/>
    <lineage>
        <taxon>Eukaryota</taxon>
        <taxon>Fungi</taxon>
        <taxon>Dikarya</taxon>
        <taxon>Ascomycota</taxon>
        <taxon>Pezizomycotina</taxon>
        <taxon>Dothideomycetes</taxon>
        <taxon>Pleosporomycetidae</taxon>
        <taxon>Venturiales</taxon>
        <taxon>Venturiaceae</taxon>
        <taxon>Venturia</taxon>
    </lineage>
</organism>
<gene>
    <name evidence="2" type="ORF">E6O75_ATG06453</name>
</gene>
<comment type="caution">
    <text evidence="2">The sequence shown here is derived from an EMBL/GenBank/DDBJ whole genome shotgun (WGS) entry which is preliminary data.</text>
</comment>